<dbReference type="GO" id="GO:0006355">
    <property type="term" value="P:regulation of DNA-templated transcription"/>
    <property type="evidence" value="ECO:0007669"/>
    <property type="project" value="InterPro"/>
</dbReference>
<comment type="similarity">
    <text evidence="1">Belongs to the ParD antitoxin family.</text>
</comment>
<evidence type="ECO:0000313" key="3">
    <source>
        <dbReference type="EMBL" id="QKS52960.1"/>
    </source>
</evidence>
<sequence length="87" mass="9719">MATNVHLTPELERFARDCVEGGRYNNVSEVVRSGLRLLQEAEERRQSFNAMLLQAEAEADRDGSFVIDDVLAEADAIIDSGIHSRDQ</sequence>
<dbReference type="PANTHER" id="PTHR36582">
    <property type="entry name" value="ANTITOXIN PARD"/>
    <property type="match status" value="1"/>
</dbReference>
<dbReference type="Pfam" id="PF03693">
    <property type="entry name" value="ParD_antitoxin"/>
    <property type="match status" value="1"/>
</dbReference>
<protein>
    <submittedName>
        <fullName evidence="3">Type II toxin-antitoxin system ParD family antitoxin</fullName>
    </submittedName>
</protein>
<dbReference type="PANTHER" id="PTHR36582:SF2">
    <property type="entry name" value="ANTITOXIN PARD"/>
    <property type="match status" value="1"/>
</dbReference>
<reference evidence="3 4" key="1">
    <citation type="submission" date="2020-06" db="EMBL/GenBank/DDBJ databases">
        <title>Complete genome of Azosprillum oryzae KACC14407.</title>
        <authorList>
            <person name="Kim M."/>
            <person name="Park Y.-J."/>
            <person name="Shin J.-H."/>
        </authorList>
    </citation>
    <scope>NUCLEOTIDE SEQUENCE [LARGE SCALE GENOMIC DNA]</scope>
    <source>
        <strain evidence="3 4">KACC 14407</strain>
    </source>
</reference>
<dbReference type="SUPFAM" id="SSF47598">
    <property type="entry name" value="Ribbon-helix-helix"/>
    <property type="match status" value="1"/>
</dbReference>
<dbReference type="NCBIfam" id="TIGR02606">
    <property type="entry name" value="antidote_CC2985"/>
    <property type="match status" value="1"/>
</dbReference>
<dbReference type="EMBL" id="CP054619">
    <property type="protein sequence ID" value="QKS52960.1"/>
    <property type="molecule type" value="Genomic_DNA"/>
</dbReference>
<dbReference type="Gene3D" id="6.10.10.120">
    <property type="entry name" value="Antitoxin ParD1-like"/>
    <property type="match status" value="1"/>
</dbReference>
<evidence type="ECO:0000313" key="4">
    <source>
        <dbReference type="Proteomes" id="UP000509702"/>
    </source>
</evidence>
<accession>A0A6N1AMZ8</accession>
<dbReference type="Proteomes" id="UP000509702">
    <property type="component" value="Chromosome"/>
</dbReference>
<dbReference type="KEGG" id="aoz:HUE56_21705"/>
<dbReference type="InterPro" id="IPR038296">
    <property type="entry name" value="ParD_sf"/>
</dbReference>
<dbReference type="InterPro" id="IPR010985">
    <property type="entry name" value="Ribbon_hlx_hlx"/>
</dbReference>
<gene>
    <name evidence="3" type="ORF">HUE56_21705</name>
</gene>
<proteinExistence type="inferred from homology"/>
<name>A0A6N1AMZ8_9PROT</name>
<keyword evidence="2" id="KW-1277">Toxin-antitoxin system</keyword>
<dbReference type="RefSeq" id="WP_149196746.1">
    <property type="nucleotide sequence ID" value="NZ_BSOV01000023.1"/>
</dbReference>
<organism evidence="3 4">
    <name type="scientific">Azospirillum oryzae</name>
    <dbReference type="NCBI Taxonomy" id="286727"/>
    <lineage>
        <taxon>Bacteria</taxon>
        <taxon>Pseudomonadati</taxon>
        <taxon>Pseudomonadota</taxon>
        <taxon>Alphaproteobacteria</taxon>
        <taxon>Rhodospirillales</taxon>
        <taxon>Azospirillaceae</taxon>
        <taxon>Azospirillum</taxon>
    </lineage>
</organism>
<evidence type="ECO:0000256" key="1">
    <source>
        <dbReference type="ARBA" id="ARBA00008580"/>
    </source>
</evidence>
<dbReference type="AlphaFoldDB" id="A0A6N1AMZ8"/>
<keyword evidence="4" id="KW-1185">Reference proteome</keyword>
<dbReference type="InterPro" id="IPR022789">
    <property type="entry name" value="ParD"/>
</dbReference>
<evidence type="ECO:0000256" key="2">
    <source>
        <dbReference type="ARBA" id="ARBA00022649"/>
    </source>
</evidence>
<dbReference type="OrthoDB" id="9815501at2"/>